<dbReference type="Pfam" id="PF08310">
    <property type="entry name" value="LGFP"/>
    <property type="match status" value="2"/>
</dbReference>
<dbReference type="EMBL" id="BMDC01000004">
    <property type="protein sequence ID" value="GGH65506.1"/>
    <property type="molecule type" value="Genomic_DNA"/>
</dbReference>
<proteinExistence type="predicted"/>
<dbReference type="PROSITE" id="PS51318">
    <property type="entry name" value="TAT"/>
    <property type="match status" value="1"/>
</dbReference>
<gene>
    <name evidence="2" type="ORF">GCM10007359_18810</name>
</gene>
<evidence type="ECO:0000256" key="1">
    <source>
        <dbReference type="SAM" id="SignalP"/>
    </source>
</evidence>
<evidence type="ECO:0000313" key="3">
    <source>
        <dbReference type="Proteomes" id="UP000600171"/>
    </source>
</evidence>
<protein>
    <recommendedName>
        <fullName evidence="4">LGFP repeat-containing protein</fullName>
    </recommendedName>
</protein>
<dbReference type="InterPro" id="IPR006311">
    <property type="entry name" value="TAT_signal"/>
</dbReference>
<name>A0A917IVT8_9MICC</name>
<sequence length="227" mass="23244">MRTNRFSKLTLLAATVATATLGTALLPAQAAEPTASLTPGTAISTKYEQHRASGESGFIGSPISDELCGVSGTGVTATGAVNPGSLECFQTFETGMITWNGLTEAHVLKGAIYQAWLANPAPLAAGGTVNTTQPITDEQPVAGGVQQFFAVANGGNGVYYWSAKTGAFFVDTGTAAGQYYVNNGGPATFGFPVSDVHTYNNGSSYLNTETGSITAHFDAQGQIVTGS</sequence>
<keyword evidence="1" id="KW-0732">Signal</keyword>
<feature type="signal peptide" evidence="1">
    <location>
        <begin position="1"/>
        <end position="30"/>
    </location>
</feature>
<organism evidence="2 3">
    <name type="scientific">Rothia aerolata</name>
    <dbReference type="NCBI Taxonomy" id="1812262"/>
    <lineage>
        <taxon>Bacteria</taxon>
        <taxon>Bacillati</taxon>
        <taxon>Actinomycetota</taxon>
        <taxon>Actinomycetes</taxon>
        <taxon>Micrococcales</taxon>
        <taxon>Micrococcaceae</taxon>
        <taxon>Rothia</taxon>
    </lineage>
</organism>
<evidence type="ECO:0000313" key="2">
    <source>
        <dbReference type="EMBL" id="GGH65506.1"/>
    </source>
</evidence>
<dbReference type="InterPro" id="IPR013207">
    <property type="entry name" value="LGFP"/>
</dbReference>
<keyword evidence="3" id="KW-1185">Reference proteome</keyword>
<reference evidence="2 3" key="1">
    <citation type="journal article" date="2014" name="Int. J. Syst. Evol. Microbiol.">
        <title>Complete genome sequence of Corynebacterium casei LMG S-19264T (=DSM 44701T), isolated from a smear-ripened cheese.</title>
        <authorList>
            <consortium name="US DOE Joint Genome Institute (JGI-PGF)"/>
            <person name="Walter F."/>
            <person name="Albersmeier A."/>
            <person name="Kalinowski J."/>
            <person name="Ruckert C."/>
        </authorList>
    </citation>
    <scope>NUCLEOTIDE SEQUENCE [LARGE SCALE GENOMIC DNA]</scope>
    <source>
        <strain evidence="2 3">CCM 8669</strain>
    </source>
</reference>
<dbReference type="AlphaFoldDB" id="A0A917IVT8"/>
<dbReference type="RefSeq" id="WP_188360132.1">
    <property type="nucleotide sequence ID" value="NZ_BMDC01000004.1"/>
</dbReference>
<feature type="chain" id="PRO_5037205203" description="LGFP repeat-containing protein" evidence="1">
    <location>
        <begin position="31"/>
        <end position="227"/>
    </location>
</feature>
<evidence type="ECO:0008006" key="4">
    <source>
        <dbReference type="Google" id="ProtNLM"/>
    </source>
</evidence>
<dbReference type="Proteomes" id="UP000600171">
    <property type="component" value="Unassembled WGS sequence"/>
</dbReference>
<accession>A0A917IVT8</accession>
<comment type="caution">
    <text evidence="2">The sequence shown here is derived from an EMBL/GenBank/DDBJ whole genome shotgun (WGS) entry which is preliminary data.</text>
</comment>